<evidence type="ECO:0000313" key="2">
    <source>
        <dbReference type="EMBL" id="PZD80755.1"/>
    </source>
</evidence>
<reference evidence="2 3" key="1">
    <citation type="submission" date="2018-06" db="EMBL/GenBank/DDBJ databases">
        <title>Draft sequence of Acidithiobacillus ferrooxidans CCM 4253.</title>
        <authorList>
            <person name="Moya-Beltran A."/>
            <person name="Castro M."/>
            <person name="Covarrubias P.C."/>
            <person name="Issotta F."/>
            <person name="Janiczek O."/>
            <person name="Mandl M."/>
            <person name="Kucera J."/>
            <person name="Quatrini R."/>
        </authorList>
    </citation>
    <scope>NUCLEOTIDE SEQUENCE [LARGE SCALE GENOMIC DNA]</scope>
    <source>
        <strain evidence="2 3">CCM 4253</strain>
    </source>
</reference>
<feature type="domain" description="YdbS-like PH" evidence="1">
    <location>
        <begin position="71"/>
        <end position="133"/>
    </location>
</feature>
<evidence type="ECO:0000313" key="3">
    <source>
        <dbReference type="Proteomes" id="UP000248886"/>
    </source>
</evidence>
<organism evidence="2 3">
    <name type="scientific">Acidithiobacillus ferrooxidans</name>
    <name type="common">Thiobacillus ferrooxidans</name>
    <dbReference type="NCBI Taxonomy" id="920"/>
    <lineage>
        <taxon>Bacteria</taxon>
        <taxon>Pseudomonadati</taxon>
        <taxon>Pseudomonadota</taxon>
        <taxon>Acidithiobacillia</taxon>
        <taxon>Acidithiobacillales</taxon>
        <taxon>Acidithiobacillaceae</taxon>
        <taxon>Acidithiobacillus</taxon>
    </lineage>
</organism>
<gene>
    <name evidence="2" type="ORF">DN052_09985</name>
</gene>
<name>A0A2W1KE60_ACIFR</name>
<dbReference type="RefSeq" id="WP_009561095.1">
    <property type="nucleotide sequence ID" value="NZ_AP025160.1"/>
</dbReference>
<dbReference type="AlphaFoldDB" id="A0A2W1KE60"/>
<dbReference type="Proteomes" id="UP000248886">
    <property type="component" value="Unassembled WGS sequence"/>
</dbReference>
<protein>
    <submittedName>
        <fullName evidence="2">PH domain-containing protein</fullName>
    </submittedName>
</protein>
<sequence length="150" mass="16232">MPGQQYDLKSNPAMVLADVTVAQSAYLGSLILFICSFPFLLLGTGFFIVIGAVFIVLAFIDAANIATLTFTTNCAADNDQLMVRYGLIRPIRAIIPASAIRHINVDQSWLGSKLKYGSIIILGDDLGIRLQYIKDPQIALNAIKNSIGLS</sequence>
<comment type="caution">
    <text evidence="2">The sequence shown here is derived from an EMBL/GenBank/DDBJ whole genome shotgun (WGS) entry which is preliminary data.</text>
</comment>
<accession>A0A2W1KE60</accession>
<dbReference type="OrthoDB" id="5297449at2"/>
<dbReference type="GeneID" id="65281772"/>
<proteinExistence type="predicted"/>
<dbReference type="Pfam" id="PF03703">
    <property type="entry name" value="bPH_2"/>
    <property type="match status" value="1"/>
</dbReference>
<dbReference type="InterPro" id="IPR005182">
    <property type="entry name" value="YdbS-like_PH"/>
</dbReference>
<dbReference type="EMBL" id="QKQP01000005">
    <property type="protein sequence ID" value="PZD80755.1"/>
    <property type="molecule type" value="Genomic_DNA"/>
</dbReference>
<evidence type="ECO:0000259" key="1">
    <source>
        <dbReference type="Pfam" id="PF03703"/>
    </source>
</evidence>